<keyword evidence="2" id="KW-1185">Reference proteome</keyword>
<protein>
    <submittedName>
        <fullName evidence="1">Uncharacterized protein</fullName>
    </submittedName>
</protein>
<accession>X6M434</accession>
<dbReference type="Proteomes" id="UP000023152">
    <property type="component" value="Unassembled WGS sequence"/>
</dbReference>
<reference evidence="1 2" key="1">
    <citation type="journal article" date="2013" name="Curr. Biol.">
        <title>The Genome of the Foraminiferan Reticulomyxa filosa.</title>
        <authorList>
            <person name="Glockner G."/>
            <person name="Hulsmann N."/>
            <person name="Schleicher M."/>
            <person name="Noegel A.A."/>
            <person name="Eichinger L."/>
            <person name="Gallinger C."/>
            <person name="Pawlowski J."/>
            <person name="Sierra R."/>
            <person name="Euteneuer U."/>
            <person name="Pillet L."/>
            <person name="Moustafa A."/>
            <person name="Platzer M."/>
            <person name="Groth M."/>
            <person name="Szafranski K."/>
            <person name="Schliwa M."/>
        </authorList>
    </citation>
    <scope>NUCLEOTIDE SEQUENCE [LARGE SCALE GENOMIC DNA]</scope>
</reference>
<sequence>MRFVWDDAGQNMLSKIAGNTEVKGYEPNQRKLRIRYFGKMYALHRSLNSHHIITALQDNKLIVRNGLNGNKQLAVNCAFSLSYDNNAPNEKKLKKHDDYLVAHVVGYRKHSTKKRVYMCGDIARPLVSFAACHTIACFMLVWLIGWIPIESFFILCLKKLAQRLKKNFCLEFQLDVSFV</sequence>
<comment type="caution">
    <text evidence="1">The sequence shown here is derived from an EMBL/GenBank/DDBJ whole genome shotgun (WGS) entry which is preliminary data.</text>
</comment>
<dbReference type="AlphaFoldDB" id="X6M434"/>
<dbReference type="EMBL" id="ASPP01025735">
    <property type="protein sequence ID" value="ETO07790.1"/>
    <property type="molecule type" value="Genomic_DNA"/>
</dbReference>
<evidence type="ECO:0000313" key="1">
    <source>
        <dbReference type="EMBL" id="ETO07790.1"/>
    </source>
</evidence>
<evidence type="ECO:0000313" key="2">
    <source>
        <dbReference type="Proteomes" id="UP000023152"/>
    </source>
</evidence>
<name>X6M434_RETFI</name>
<organism evidence="1 2">
    <name type="scientific">Reticulomyxa filosa</name>
    <dbReference type="NCBI Taxonomy" id="46433"/>
    <lineage>
        <taxon>Eukaryota</taxon>
        <taxon>Sar</taxon>
        <taxon>Rhizaria</taxon>
        <taxon>Retaria</taxon>
        <taxon>Foraminifera</taxon>
        <taxon>Monothalamids</taxon>
        <taxon>Reticulomyxidae</taxon>
        <taxon>Reticulomyxa</taxon>
    </lineage>
</organism>
<gene>
    <name evidence="1" type="ORF">RFI_29600</name>
</gene>
<proteinExistence type="predicted"/>